<evidence type="ECO:0000256" key="1">
    <source>
        <dbReference type="ARBA" id="ARBA00004651"/>
    </source>
</evidence>
<comment type="subcellular location">
    <subcellularLocation>
        <location evidence="1">Cell membrane</location>
        <topology evidence="1">Multi-pass membrane protein</topology>
    </subcellularLocation>
</comment>
<dbReference type="InterPro" id="IPR047817">
    <property type="entry name" value="ABC2_TM_bact-type"/>
</dbReference>
<keyword evidence="7 8" id="KW-0472">Membrane</keyword>
<comment type="similarity">
    <text evidence="2">Belongs to the ABC-2 integral membrane protein family.</text>
</comment>
<dbReference type="Proteomes" id="UP000515679">
    <property type="component" value="Chromosome"/>
</dbReference>
<keyword evidence="5 8" id="KW-0812">Transmembrane</keyword>
<keyword evidence="11" id="KW-1185">Reference proteome</keyword>
<keyword evidence="6 8" id="KW-1133">Transmembrane helix</keyword>
<dbReference type="InterPro" id="IPR051449">
    <property type="entry name" value="ABC-2_transporter_component"/>
</dbReference>
<reference evidence="10 11" key="1">
    <citation type="submission" date="2019-07" db="EMBL/GenBank/DDBJ databases">
        <authorList>
            <person name="Kim J.K."/>
            <person name="Cheong H.-M."/>
            <person name="Choi Y."/>
            <person name="Hwang K.J."/>
            <person name="Lee S."/>
            <person name="Choi C."/>
        </authorList>
    </citation>
    <scope>NUCLEOTIDE SEQUENCE [LARGE SCALE GENOMIC DNA]</scope>
    <source>
        <strain evidence="10 11">KS 22</strain>
    </source>
</reference>
<evidence type="ECO:0000256" key="5">
    <source>
        <dbReference type="ARBA" id="ARBA00022692"/>
    </source>
</evidence>
<feature type="domain" description="ABC transmembrane type-2" evidence="9">
    <location>
        <begin position="139"/>
        <end position="372"/>
    </location>
</feature>
<sequence>MRLVLLMAWNEVVLLFRIRTVILMLLGLPLLFIFILGTVLESDRKPVGLSVYAGGADAVREAAKTYFASATATDHVNVRFRDKEGDVVEDMRQEKSDFGVVLSDEAVRYYSGKFIERNLIAESVVNRFVSEMKLRTSAANLLPELSDEQLNKSLTSDDSRELVRIGNLVTRDKADFNNFSAMQYFSVAYLIMFLLYSGMSAAIALSEERRKGTLLRLYSMPVPLSAILFGKLLGVIFFAFIQTSIIVIFTKIVYGVDWGSNYAGIAAVCALVSIATVCFSVILSSFVRNRRAIETIFGVLITSMTFLSGGMIVELSPVVKEIGKFTLNHWANEAVRTMMAGGTLLDSLQEIGILSAIAAVLLVLSIFRFRKAVELA</sequence>
<dbReference type="PROSITE" id="PS51012">
    <property type="entry name" value="ABC_TM2"/>
    <property type="match status" value="1"/>
</dbReference>
<dbReference type="RefSeq" id="WP_182301678.1">
    <property type="nucleotide sequence ID" value="NZ_CP041969.1"/>
</dbReference>
<organism evidence="10 11">
    <name type="scientific">Cohnella cholangitidis</name>
    <dbReference type="NCBI Taxonomy" id="2598458"/>
    <lineage>
        <taxon>Bacteria</taxon>
        <taxon>Bacillati</taxon>
        <taxon>Bacillota</taxon>
        <taxon>Bacilli</taxon>
        <taxon>Bacillales</taxon>
        <taxon>Paenibacillaceae</taxon>
        <taxon>Cohnella</taxon>
    </lineage>
</organism>
<gene>
    <name evidence="10" type="ORF">FPL14_03230</name>
</gene>
<feature type="transmembrane region" description="Helical" evidence="8">
    <location>
        <begin position="351"/>
        <end position="369"/>
    </location>
</feature>
<evidence type="ECO:0000259" key="9">
    <source>
        <dbReference type="PROSITE" id="PS51012"/>
    </source>
</evidence>
<keyword evidence="4" id="KW-1003">Cell membrane</keyword>
<dbReference type="GO" id="GO:0005886">
    <property type="term" value="C:plasma membrane"/>
    <property type="evidence" value="ECO:0007669"/>
    <property type="project" value="UniProtKB-SubCell"/>
</dbReference>
<evidence type="ECO:0000256" key="3">
    <source>
        <dbReference type="ARBA" id="ARBA00022448"/>
    </source>
</evidence>
<feature type="transmembrane region" description="Helical" evidence="8">
    <location>
        <begin position="262"/>
        <end position="283"/>
    </location>
</feature>
<feature type="transmembrane region" description="Helical" evidence="8">
    <location>
        <begin position="226"/>
        <end position="250"/>
    </location>
</feature>
<dbReference type="EMBL" id="CP041969">
    <property type="protein sequence ID" value="QMV40324.1"/>
    <property type="molecule type" value="Genomic_DNA"/>
</dbReference>
<evidence type="ECO:0000256" key="8">
    <source>
        <dbReference type="SAM" id="Phobius"/>
    </source>
</evidence>
<dbReference type="GO" id="GO:0140359">
    <property type="term" value="F:ABC-type transporter activity"/>
    <property type="evidence" value="ECO:0007669"/>
    <property type="project" value="InterPro"/>
</dbReference>
<name>A0A7G5BTP0_9BACL</name>
<evidence type="ECO:0000256" key="2">
    <source>
        <dbReference type="ARBA" id="ARBA00007783"/>
    </source>
</evidence>
<dbReference type="PANTHER" id="PTHR30294">
    <property type="entry name" value="MEMBRANE COMPONENT OF ABC TRANSPORTER YHHJ-RELATED"/>
    <property type="match status" value="1"/>
</dbReference>
<dbReference type="KEGG" id="cchl:FPL14_03230"/>
<evidence type="ECO:0000256" key="4">
    <source>
        <dbReference type="ARBA" id="ARBA00022475"/>
    </source>
</evidence>
<accession>A0A7G5BTP0</accession>
<dbReference type="PANTHER" id="PTHR30294:SF48">
    <property type="entry name" value="LINEARMYCIN RESISTANCE PERMEASE PROTEIN LNRM"/>
    <property type="match status" value="1"/>
</dbReference>
<evidence type="ECO:0000256" key="7">
    <source>
        <dbReference type="ARBA" id="ARBA00023136"/>
    </source>
</evidence>
<feature type="transmembrane region" description="Helical" evidence="8">
    <location>
        <begin position="295"/>
        <end position="313"/>
    </location>
</feature>
<dbReference type="AlphaFoldDB" id="A0A7G5BTP0"/>
<dbReference type="Pfam" id="PF12698">
    <property type="entry name" value="ABC2_membrane_3"/>
    <property type="match status" value="1"/>
</dbReference>
<feature type="transmembrane region" description="Helical" evidence="8">
    <location>
        <begin position="184"/>
        <end position="205"/>
    </location>
</feature>
<dbReference type="InterPro" id="IPR013525">
    <property type="entry name" value="ABC2_TM"/>
</dbReference>
<protein>
    <submittedName>
        <fullName evidence="10">ABC transporter permease</fullName>
    </submittedName>
</protein>
<evidence type="ECO:0000256" key="6">
    <source>
        <dbReference type="ARBA" id="ARBA00022989"/>
    </source>
</evidence>
<evidence type="ECO:0000313" key="11">
    <source>
        <dbReference type="Proteomes" id="UP000515679"/>
    </source>
</evidence>
<evidence type="ECO:0000313" key="10">
    <source>
        <dbReference type="EMBL" id="QMV40324.1"/>
    </source>
</evidence>
<keyword evidence="3" id="KW-0813">Transport</keyword>
<feature type="transmembrane region" description="Helical" evidence="8">
    <location>
        <begin position="21"/>
        <end position="40"/>
    </location>
</feature>
<proteinExistence type="inferred from homology"/>